<evidence type="ECO:0000313" key="3">
    <source>
        <dbReference type="Proteomes" id="UP000003093"/>
    </source>
</evidence>
<feature type="transmembrane region" description="Helical" evidence="1">
    <location>
        <begin position="129"/>
        <end position="154"/>
    </location>
</feature>
<organism evidence="2 3">
    <name type="scientific">Staphylococcus aureus subsp. aureus DR10</name>
    <dbReference type="NCBI Taxonomy" id="1155079"/>
    <lineage>
        <taxon>Bacteria</taxon>
        <taxon>Bacillati</taxon>
        <taxon>Bacillota</taxon>
        <taxon>Bacilli</taxon>
        <taxon>Bacillales</taxon>
        <taxon>Staphylococcaceae</taxon>
        <taxon>Staphylococcus</taxon>
    </lineage>
</organism>
<keyword evidence="1" id="KW-0812">Transmembrane</keyword>
<feature type="transmembrane region" description="Helical" evidence="1">
    <location>
        <begin position="12"/>
        <end position="34"/>
    </location>
</feature>
<name>A0ABC9PX38_STAA5</name>
<feature type="transmembrane region" description="Helical" evidence="1">
    <location>
        <begin position="63"/>
        <end position="84"/>
    </location>
</feature>
<proteinExistence type="predicted"/>
<gene>
    <name evidence="2" type="ORF">ST398NM02_0108</name>
</gene>
<evidence type="ECO:0000313" key="2">
    <source>
        <dbReference type="EMBL" id="EIA13105.1"/>
    </source>
</evidence>
<dbReference type="Proteomes" id="UP000003093">
    <property type="component" value="Unassembled WGS sequence"/>
</dbReference>
<keyword evidence="1" id="KW-0472">Membrane</keyword>
<sequence>MFENRGEQVNDMLISLVIPVFALLVIGGIIWAIIEGIVHISKKNKAIDNFFNQVNKVSETYKFATTFLFLILATAGISQFYLYYIVSAFLFWLVIFTFGIAGIIFLMPYGLCFLPLYKQKKKKQTFKKYMVYTTIGLSICLGLSLVLVHTTKIYMDEGGVRYYYGSFVMKQAGGYAYLALAVLSTLLIVAKKATNKNKEIETVDNTNITER</sequence>
<dbReference type="AlphaFoldDB" id="A0ABC9PX38"/>
<accession>A0ABC9PX38</accession>
<evidence type="ECO:0000256" key="1">
    <source>
        <dbReference type="SAM" id="Phobius"/>
    </source>
</evidence>
<dbReference type="EMBL" id="AIDT01000024">
    <property type="protein sequence ID" value="EIA13105.1"/>
    <property type="molecule type" value="Genomic_DNA"/>
</dbReference>
<feature type="transmembrane region" description="Helical" evidence="1">
    <location>
        <begin position="174"/>
        <end position="190"/>
    </location>
</feature>
<protein>
    <submittedName>
        <fullName evidence="2">Membrane spanning protein</fullName>
    </submittedName>
</protein>
<feature type="transmembrane region" description="Helical" evidence="1">
    <location>
        <begin position="90"/>
        <end position="117"/>
    </location>
</feature>
<keyword evidence="1" id="KW-1133">Transmembrane helix</keyword>
<reference evidence="2 3" key="1">
    <citation type="journal article" date="2012" name="MBio">
        <title>Identification of a highly transmissible animal-independent Staphylococcus aureus ST398 clone with distinct genomic and cell adhesion properties.</title>
        <authorList>
            <person name="Uhlemann A.C."/>
            <person name="Porcella S.F."/>
            <person name="Trivedi S."/>
            <person name="Sullivan S.B."/>
            <person name="Hafer C."/>
            <person name="Kennedy A.D."/>
            <person name="Barbian K.D."/>
            <person name="McCarthy A.J."/>
            <person name="Street C."/>
            <person name="Hirschberg D.L."/>
            <person name="Lipkin W.I."/>
            <person name="Lindsay J.A."/>
            <person name="DeLeo F.R."/>
            <person name="Lowy F.D."/>
        </authorList>
    </citation>
    <scope>NUCLEOTIDE SEQUENCE [LARGE SCALE GENOMIC DNA]</scope>
    <source>
        <strain evidence="2 3">DR10</strain>
    </source>
</reference>
<comment type="caution">
    <text evidence="2">The sequence shown here is derived from an EMBL/GenBank/DDBJ whole genome shotgun (WGS) entry which is preliminary data.</text>
</comment>